<dbReference type="STRING" id="1210090.GCA_001613185_05965"/>
<sequence length="298" mass="31568">MRNRLRFAAVGVGLAALLGAALGIGALVGEPERGAVAFDASYWPTGLSEEASAFRMSEISAPDVPGRAGTLSFRITGVDGAPCTDFEIRHEKPLHLIVARSDTAEFRHAHPQMAADGTWTVDWTWASPGVYRVFADFAPADKALAFDGVVLSREFTVEGPAPSRPLPPPADVATVDGYEVRLAGALATHKADELRFTITRDGRPVTDLEPYLGAYAHLVGLEEETLAYMHAHPTGEVGSTLAGPDVAFSVGAPASGEYRVFLEFAHGGSVHRAEFTVPAASTTEFAPDGAHEHGDGHR</sequence>
<dbReference type="AlphaFoldDB" id="A0A366DRZ6"/>
<dbReference type="EMBL" id="QNRE01000003">
    <property type="protein sequence ID" value="RBO92866.1"/>
    <property type="molecule type" value="Genomic_DNA"/>
</dbReference>
<dbReference type="Proteomes" id="UP000252586">
    <property type="component" value="Unassembled WGS sequence"/>
</dbReference>
<keyword evidence="2" id="KW-1185">Reference proteome</keyword>
<protein>
    <recommendedName>
        <fullName evidence="3">Heavy-metal-associated domain-containing protein</fullName>
    </recommendedName>
</protein>
<dbReference type="OrthoDB" id="128043at2"/>
<dbReference type="RefSeq" id="WP_067513508.1">
    <property type="nucleotide sequence ID" value="NZ_QNRE01000003.1"/>
</dbReference>
<proteinExistence type="predicted"/>
<name>A0A366DRZ6_9NOCA</name>
<comment type="caution">
    <text evidence="1">The sequence shown here is derived from an EMBL/GenBank/DDBJ whole genome shotgun (WGS) entry which is preliminary data.</text>
</comment>
<reference evidence="1 2" key="1">
    <citation type="submission" date="2018-06" db="EMBL/GenBank/DDBJ databases">
        <title>Genomic Encyclopedia of Type Strains, Phase IV (KMG-IV): sequencing the most valuable type-strain genomes for metagenomic binning, comparative biology and taxonomic classification.</title>
        <authorList>
            <person name="Goeker M."/>
        </authorList>
    </citation>
    <scope>NUCLEOTIDE SEQUENCE [LARGE SCALE GENOMIC DNA]</scope>
    <source>
        <strain evidence="1 2">DSM 44599</strain>
    </source>
</reference>
<evidence type="ECO:0008006" key="3">
    <source>
        <dbReference type="Google" id="ProtNLM"/>
    </source>
</evidence>
<accession>A0A366DRZ6</accession>
<organism evidence="1 2">
    <name type="scientific">Nocardia puris</name>
    <dbReference type="NCBI Taxonomy" id="208602"/>
    <lineage>
        <taxon>Bacteria</taxon>
        <taxon>Bacillati</taxon>
        <taxon>Actinomycetota</taxon>
        <taxon>Actinomycetes</taxon>
        <taxon>Mycobacteriales</taxon>
        <taxon>Nocardiaceae</taxon>
        <taxon>Nocardia</taxon>
    </lineage>
</organism>
<evidence type="ECO:0000313" key="1">
    <source>
        <dbReference type="EMBL" id="RBO92866.1"/>
    </source>
</evidence>
<gene>
    <name evidence="1" type="ORF">DFR74_103514</name>
</gene>
<evidence type="ECO:0000313" key="2">
    <source>
        <dbReference type="Proteomes" id="UP000252586"/>
    </source>
</evidence>